<name>A0A9P6L6R2_9AGAM</name>
<organism evidence="2 3">
    <name type="scientific">Thelephora terrestris</name>
    <dbReference type="NCBI Taxonomy" id="56493"/>
    <lineage>
        <taxon>Eukaryota</taxon>
        <taxon>Fungi</taxon>
        <taxon>Dikarya</taxon>
        <taxon>Basidiomycota</taxon>
        <taxon>Agaricomycotina</taxon>
        <taxon>Agaricomycetes</taxon>
        <taxon>Thelephorales</taxon>
        <taxon>Thelephoraceae</taxon>
        <taxon>Thelephora</taxon>
    </lineage>
</organism>
<accession>A0A9P6L6R2</accession>
<proteinExistence type="predicted"/>
<keyword evidence="3" id="KW-1185">Reference proteome</keyword>
<dbReference type="EMBL" id="WIUZ02000008">
    <property type="protein sequence ID" value="KAF9784659.1"/>
    <property type="molecule type" value="Genomic_DNA"/>
</dbReference>
<evidence type="ECO:0000256" key="1">
    <source>
        <dbReference type="SAM" id="MobiDB-lite"/>
    </source>
</evidence>
<protein>
    <submittedName>
        <fullName evidence="2">Uncharacterized protein</fullName>
    </submittedName>
</protein>
<comment type="caution">
    <text evidence="2">The sequence shown here is derived from an EMBL/GenBank/DDBJ whole genome shotgun (WGS) entry which is preliminary data.</text>
</comment>
<evidence type="ECO:0000313" key="2">
    <source>
        <dbReference type="EMBL" id="KAF9784659.1"/>
    </source>
</evidence>
<reference evidence="2" key="1">
    <citation type="journal article" date="2020" name="Nat. Commun.">
        <title>Large-scale genome sequencing of mycorrhizal fungi provides insights into the early evolution of symbiotic traits.</title>
        <authorList>
            <person name="Miyauchi S."/>
            <person name="Kiss E."/>
            <person name="Kuo A."/>
            <person name="Drula E."/>
            <person name="Kohler A."/>
            <person name="Sanchez-Garcia M."/>
            <person name="Morin E."/>
            <person name="Andreopoulos B."/>
            <person name="Barry K.W."/>
            <person name="Bonito G."/>
            <person name="Buee M."/>
            <person name="Carver A."/>
            <person name="Chen C."/>
            <person name="Cichocki N."/>
            <person name="Clum A."/>
            <person name="Culley D."/>
            <person name="Crous P.W."/>
            <person name="Fauchery L."/>
            <person name="Girlanda M."/>
            <person name="Hayes R.D."/>
            <person name="Keri Z."/>
            <person name="LaButti K."/>
            <person name="Lipzen A."/>
            <person name="Lombard V."/>
            <person name="Magnuson J."/>
            <person name="Maillard F."/>
            <person name="Murat C."/>
            <person name="Nolan M."/>
            <person name="Ohm R.A."/>
            <person name="Pangilinan J."/>
            <person name="Pereira M.F."/>
            <person name="Perotto S."/>
            <person name="Peter M."/>
            <person name="Pfister S."/>
            <person name="Riley R."/>
            <person name="Sitrit Y."/>
            <person name="Stielow J.B."/>
            <person name="Szollosi G."/>
            <person name="Zifcakova L."/>
            <person name="Stursova M."/>
            <person name="Spatafora J.W."/>
            <person name="Tedersoo L."/>
            <person name="Vaario L.M."/>
            <person name="Yamada A."/>
            <person name="Yan M."/>
            <person name="Wang P."/>
            <person name="Xu J."/>
            <person name="Bruns T."/>
            <person name="Baldrian P."/>
            <person name="Vilgalys R."/>
            <person name="Dunand C."/>
            <person name="Henrissat B."/>
            <person name="Grigoriev I.V."/>
            <person name="Hibbett D."/>
            <person name="Nagy L.G."/>
            <person name="Martin F.M."/>
        </authorList>
    </citation>
    <scope>NUCLEOTIDE SEQUENCE</scope>
    <source>
        <strain evidence="2">UH-Tt-Lm1</strain>
    </source>
</reference>
<gene>
    <name evidence="2" type="ORF">BJ322DRAFT_1065618</name>
</gene>
<dbReference type="AlphaFoldDB" id="A0A9P6L6R2"/>
<sequence length="142" mass="15473">MSLGNAPAKFPDLPEDDSIRPSATRENPGQVYPKVDPSPPRRGSSRSDIERELSPNRYHGDPHHLQLGLKRLNNALDDVITIIEQDSATLGPHTGNESGLLLKFRGWRQELGVVQTGAGDRVGHRFDMGDGVPAELGGIFTD</sequence>
<feature type="region of interest" description="Disordered" evidence="1">
    <location>
        <begin position="1"/>
        <end position="62"/>
    </location>
</feature>
<dbReference type="Proteomes" id="UP000736335">
    <property type="component" value="Unassembled WGS sequence"/>
</dbReference>
<feature type="compositionally biased region" description="Basic and acidic residues" evidence="1">
    <location>
        <begin position="45"/>
        <end position="62"/>
    </location>
</feature>
<evidence type="ECO:0000313" key="3">
    <source>
        <dbReference type="Proteomes" id="UP000736335"/>
    </source>
</evidence>
<dbReference type="OrthoDB" id="2560792at2759"/>
<reference evidence="2" key="2">
    <citation type="submission" date="2020-11" db="EMBL/GenBank/DDBJ databases">
        <authorList>
            <consortium name="DOE Joint Genome Institute"/>
            <person name="Kuo A."/>
            <person name="Miyauchi S."/>
            <person name="Kiss E."/>
            <person name="Drula E."/>
            <person name="Kohler A."/>
            <person name="Sanchez-Garcia M."/>
            <person name="Andreopoulos B."/>
            <person name="Barry K.W."/>
            <person name="Bonito G."/>
            <person name="Buee M."/>
            <person name="Carver A."/>
            <person name="Chen C."/>
            <person name="Cichocki N."/>
            <person name="Clum A."/>
            <person name="Culley D."/>
            <person name="Crous P.W."/>
            <person name="Fauchery L."/>
            <person name="Girlanda M."/>
            <person name="Hayes R."/>
            <person name="Keri Z."/>
            <person name="Labutti K."/>
            <person name="Lipzen A."/>
            <person name="Lombard V."/>
            <person name="Magnuson J."/>
            <person name="Maillard F."/>
            <person name="Morin E."/>
            <person name="Murat C."/>
            <person name="Nolan M."/>
            <person name="Ohm R."/>
            <person name="Pangilinan J."/>
            <person name="Pereira M."/>
            <person name="Perotto S."/>
            <person name="Peter M."/>
            <person name="Riley R."/>
            <person name="Sitrit Y."/>
            <person name="Stielow B."/>
            <person name="Szollosi G."/>
            <person name="Zifcakova L."/>
            <person name="Stursova M."/>
            <person name="Spatafora J.W."/>
            <person name="Tedersoo L."/>
            <person name="Vaario L.-M."/>
            <person name="Yamada A."/>
            <person name="Yan M."/>
            <person name="Wang P."/>
            <person name="Xu J."/>
            <person name="Bruns T."/>
            <person name="Baldrian P."/>
            <person name="Vilgalys R."/>
            <person name="Henrissat B."/>
            <person name="Grigoriev I.V."/>
            <person name="Hibbett D."/>
            <person name="Nagy L.G."/>
            <person name="Martin F.M."/>
        </authorList>
    </citation>
    <scope>NUCLEOTIDE SEQUENCE</scope>
    <source>
        <strain evidence="2">UH-Tt-Lm1</strain>
    </source>
</reference>